<keyword evidence="2" id="KW-1185">Reference proteome</keyword>
<evidence type="ECO:0000313" key="1">
    <source>
        <dbReference type="EMBL" id="MED6219782.1"/>
    </source>
</evidence>
<accession>A0ABU6ZCV1</accession>
<gene>
    <name evidence="1" type="ORF">PIB30_038997</name>
</gene>
<proteinExistence type="predicted"/>
<feature type="non-terminal residue" evidence="1">
    <location>
        <position position="1"/>
    </location>
</feature>
<organism evidence="1 2">
    <name type="scientific">Stylosanthes scabra</name>
    <dbReference type="NCBI Taxonomy" id="79078"/>
    <lineage>
        <taxon>Eukaryota</taxon>
        <taxon>Viridiplantae</taxon>
        <taxon>Streptophyta</taxon>
        <taxon>Embryophyta</taxon>
        <taxon>Tracheophyta</taxon>
        <taxon>Spermatophyta</taxon>
        <taxon>Magnoliopsida</taxon>
        <taxon>eudicotyledons</taxon>
        <taxon>Gunneridae</taxon>
        <taxon>Pentapetalae</taxon>
        <taxon>rosids</taxon>
        <taxon>fabids</taxon>
        <taxon>Fabales</taxon>
        <taxon>Fabaceae</taxon>
        <taxon>Papilionoideae</taxon>
        <taxon>50 kb inversion clade</taxon>
        <taxon>dalbergioids sensu lato</taxon>
        <taxon>Dalbergieae</taxon>
        <taxon>Pterocarpus clade</taxon>
        <taxon>Stylosanthes</taxon>
    </lineage>
</organism>
<comment type="caution">
    <text evidence="1">The sequence shown here is derived from an EMBL/GenBank/DDBJ whole genome shotgun (WGS) entry which is preliminary data.</text>
</comment>
<dbReference type="Proteomes" id="UP001341840">
    <property type="component" value="Unassembled WGS sequence"/>
</dbReference>
<sequence length="104" mass="11989">GQFDRSPKFQCRIGSTNLYINYTLADDELRSILAKLENEKDKEIFGLVCKMWLRLQSTERKKLATRGVHTCFIEWLICLLELDLSQSVSPSFYPGVTDSDLKLV</sequence>
<evidence type="ECO:0000313" key="2">
    <source>
        <dbReference type="Proteomes" id="UP001341840"/>
    </source>
</evidence>
<dbReference type="EMBL" id="JASCZI010272064">
    <property type="protein sequence ID" value="MED6219782.1"/>
    <property type="molecule type" value="Genomic_DNA"/>
</dbReference>
<protein>
    <submittedName>
        <fullName evidence="1">Uncharacterized protein</fullName>
    </submittedName>
</protein>
<reference evidence="1 2" key="1">
    <citation type="journal article" date="2023" name="Plants (Basel)">
        <title>Bridging the Gap: Combining Genomics and Transcriptomics Approaches to Understand Stylosanthes scabra, an Orphan Legume from the Brazilian Caatinga.</title>
        <authorList>
            <person name="Ferreira-Neto J.R.C."/>
            <person name="da Silva M.D."/>
            <person name="Binneck E."/>
            <person name="de Melo N.F."/>
            <person name="da Silva R.H."/>
            <person name="de Melo A.L.T.M."/>
            <person name="Pandolfi V."/>
            <person name="Bustamante F.O."/>
            <person name="Brasileiro-Vidal A.C."/>
            <person name="Benko-Iseppon A.M."/>
        </authorList>
    </citation>
    <scope>NUCLEOTIDE SEQUENCE [LARGE SCALE GENOMIC DNA]</scope>
    <source>
        <tissue evidence="1">Leaves</tissue>
    </source>
</reference>
<name>A0ABU6ZCV1_9FABA</name>